<accession>A0ACB9CIG5</accession>
<evidence type="ECO:0000313" key="2">
    <source>
        <dbReference type="Proteomes" id="UP001055879"/>
    </source>
</evidence>
<protein>
    <submittedName>
        <fullName evidence="1">Uncharacterized protein</fullName>
    </submittedName>
</protein>
<reference evidence="1 2" key="2">
    <citation type="journal article" date="2022" name="Mol. Ecol. Resour.">
        <title>The genomes of chicory, endive, great burdock and yacon provide insights into Asteraceae paleo-polyploidization history and plant inulin production.</title>
        <authorList>
            <person name="Fan W."/>
            <person name="Wang S."/>
            <person name="Wang H."/>
            <person name="Wang A."/>
            <person name="Jiang F."/>
            <person name="Liu H."/>
            <person name="Zhao H."/>
            <person name="Xu D."/>
            <person name="Zhang Y."/>
        </authorList>
    </citation>
    <scope>NUCLEOTIDE SEQUENCE [LARGE SCALE GENOMIC DNA]</scope>
    <source>
        <strain evidence="2">cv. Niubang</strain>
    </source>
</reference>
<sequence>MMILLLLLIPGPSCGRHRWVEYAAKGHYNASQVPAEWHGWLHFVTDYTGDQLLMLKPKRYGLAHKENFTGEEFTTESQVLATLLSCEFLNNSLADRNNLQAN</sequence>
<dbReference type="EMBL" id="CM042050">
    <property type="protein sequence ID" value="KAI3734108.1"/>
    <property type="molecule type" value="Genomic_DNA"/>
</dbReference>
<name>A0ACB9CIG5_ARCLA</name>
<gene>
    <name evidence="1" type="ORF">L6452_13571</name>
</gene>
<reference evidence="2" key="1">
    <citation type="journal article" date="2022" name="Mol. Ecol. Resour.">
        <title>The genomes of chicory, endive, great burdock and yacon provide insights into Asteraceae palaeo-polyploidization history and plant inulin production.</title>
        <authorList>
            <person name="Fan W."/>
            <person name="Wang S."/>
            <person name="Wang H."/>
            <person name="Wang A."/>
            <person name="Jiang F."/>
            <person name="Liu H."/>
            <person name="Zhao H."/>
            <person name="Xu D."/>
            <person name="Zhang Y."/>
        </authorList>
    </citation>
    <scope>NUCLEOTIDE SEQUENCE [LARGE SCALE GENOMIC DNA]</scope>
    <source>
        <strain evidence="2">cv. Niubang</strain>
    </source>
</reference>
<comment type="caution">
    <text evidence="1">The sequence shown here is derived from an EMBL/GenBank/DDBJ whole genome shotgun (WGS) entry which is preliminary data.</text>
</comment>
<dbReference type="Proteomes" id="UP001055879">
    <property type="component" value="Linkage Group LG04"/>
</dbReference>
<proteinExistence type="predicted"/>
<keyword evidence="2" id="KW-1185">Reference proteome</keyword>
<organism evidence="1 2">
    <name type="scientific">Arctium lappa</name>
    <name type="common">Greater burdock</name>
    <name type="synonym">Lappa major</name>
    <dbReference type="NCBI Taxonomy" id="4217"/>
    <lineage>
        <taxon>Eukaryota</taxon>
        <taxon>Viridiplantae</taxon>
        <taxon>Streptophyta</taxon>
        <taxon>Embryophyta</taxon>
        <taxon>Tracheophyta</taxon>
        <taxon>Spermatophyta</taxon>
        <taxon>Magnoliopsida</taxon>
        <taxon>eudicotyledons</taxon>
        <taxon>Gunneridae</taxon>
        <taxon>Pentapetalae</taxon>
        <taxon>asterids</taxon>
        <taxon>campanulids</taxon>
        <taxon>Asterales</taxon>
        <taxon>Asteraceae</taxon>
        <taxon>Carduoideae</taxon>
        <taxon>Cardueae</taxon>
        <taxon>Arctiinae</taxon>
        <taxon>Arctium</taxon>
    </lineage>
</organism>
<evidence type="ECO:0000313" key="1">
    <source>
        <dbReference type="EMBL" id="KAI3734108.1"/>
    </source>
</evidence>